<dbReference type="AlphaFoldDB" id="A0A370K9P7"/>
<comment type="caution">
    <text evidence="2">The sequence shown here is derived from an EMBL/GenBank/DDBJ whole genome shotgun (WGS) entry which is preliminary data.</text>
</comment>
<dbReference type="Proteomes" id="UP000254711">
    <property type="component" value="Unassembled WGS sequence"/>
</dbReference>
<dbReference type="EMBL" id="QQSY01000002">
    <property type="protein sequence ID" value="RDI98760.1"/>
    <property type="molecule type" value="Genomic_DNA"/>
</dbReference>
<feature type="transmembrane region" description="Helical" evidence="1">
    <location>
        <begin position="57"/>
        <end position="75"/>
    </location>
</feature>
<dbReference type="OrthoDB" id="5959143at2"/>
<proteinExistence type="predicted"/>
<keyword evidence="1" id="KW-1133">Transmembrane helix</keyword>
<accession>A0A370K9P7</accession>
<evidence type="ECO:0000256" key="1">
    <source>
        <dbReference type="SAM" id="Phobius"/>
    </source>
</evidence>
<evidence type="ECO:0000313" key="2">
    <source>
        <dbReference type="EMBL" id="RDI98760.1"/>
    </source>
</evidence>
<organism evidence="2 3">
    <name type="scientific">Dyella solisilvae</name>
    <dbReference type="NCBI Taxonomy" id="1920168"/>
    <lineage>
        <taxon>Bacteria</taxon>
        <taxon>Pseudomonadati</taxon>
        <taxon>Pseudomonadota</taxon>
        <taxon>Gammaproteobacteria</taxon>
        <taxon>Lysobacterales</taxon>
        <taxon>Rhodanobacteraceae</taxon>
        <taxon>Dyella</taxon>
    </lineage>
</organism>
<keyword evidence="1" id="KW-0812">Transmembrane</keyword>
<protein>
    <submittedName>
        <fullName evidence="2">Uncharacterized protein</fullName>
    </submittedName>
</protein>
<gene>
    <name evidence="2" type="ORF">DVT68_09605</name>
</gene>
<keyword evidence="1" id="KW-0472">Membrane</keyword>
<keyword evidence="3" id="KW-1185">Reference proteome</keyword>
<name>A0A370K9P7_9GAMM</name>
<reference evidence="2 3" key="1">
    <citation type="submission" date="2018-07" db="EMBL/GenBank/DDBJ databases">
        <title>Dyella solisilvae sp. nov., isolated from the pine and broad-leaved mixed forest soil.</title>
        <authorList>
            <person name="Gao Z."/>
            <person name="Qiu L."/>
        </authorList>
    </citation>
    <scope>NUCLEOTIDE SEQUENCE [LARGE SCALE GENOMIC DNA]</scope>
    <source>
        <strain evidence="2 3">DHG54</strain>
    </source>
</reference>
<feature type="transmembrane region" description="Helical" evidence="1">
    <location>
        <begin position="25"/>
        <end position="45"/>
    </location>
</feature>
<sequence length="116" mass="13037">MPWFDLRWLTLESLKAEWARKDIRAWLFGVVTTVVVLLLSCHPEALPTALYIDSVGVEAFLALLELQLVVGLLLYREQIVMLFNAIYASDDVSGTALRKAVAIPRYSLAAIKGDFR</sequence>
<dbReference type="RefSeq" id="WP_114824849.1">
    <property type="nucleotide sequence ID" value="NZ_QQSY01000002.1"/>
</dbReference>
<evidence type="ECO:0000313" key="3">
    <source>
        <dbReference type="Proteomes" id="UP000254711"/>
    </source>
</evidence>